<dbReference type="GO" id="GO:0045259">
    <property type="term" value="C:proton-transporting ATP synthase complex"/>
    <property type="evidence" value="ECO:0007669"/>
    <property type="project" value="UniProtKB-KW"/>
</dbReference>
<dbReference type="InterPro" id="IPR020781">
    <property type="entry name" value="ATPase_OSCP/d_CS"/>
</dbReference>
<keyword evidence="3 7" id="KW-0375">Hydrogen ion transport</keyword>
<dbReference type="STRING" id="1513793.SAMN06296036_101428"/>
<dbReference type="SUPFAM" id="SSF47928">
    <property type="entry name" value="N-terminal domain of the delta subunit of the F1F0-ATP synthase"/>
    <property type="match status" value="1"/>
</dbReference>
<dbReference type="EMBL" id="FWZT01000001">
    <property type="protein sequence ID" value="SME91141.1"/>
    <property type="molecule type" value="Genomic_DNA"/>
</dbReference>
<reference evidence="9" key="1">
    <citation type="submission" date="2017-04" db="EMBL/GenBank/DDBJ databases">
        <authorList>
            <person name="Varghese N."/>
            <person name="Submissions S."/>
        </authorList>
    </citation>
    <scope>NUCLEOTIDE SEQUENCE [LARGE SCALE GENOMIC DNA]</scope>
    <source>
        <strain evidence="9">RKEM611</strain>
    </source>
</reference>
<evidence type="ECO:0000256" key="7">
    <source>
        <dbReference type="HAMAP-Rule" id="MF_01416"/>
    </source>
</evidence>
<dbReference type="RefSeq" id="WP_132314457.1">
    <property type="nucleotide sequence ID" value="NZ_FWZT01000001.1"/>
</dbReference>
<accession>A0A1Y6B582</accession>
<proteinExistence type="inferred from homology"/>
<protein>
    <recommendedName>
        <fullName evidence="7">ATP synthase subunit delta</fullName>
    </recommendedName>
    <alternativeName>
        <fullName evidence="7">ATP synthase F(1) sector subunit delta</fullName>
    </alternativeName>
    <alternativeName>
        <fullName evidence="7">F-type ATPase subunit delta</fullName>
        <shortName evidence="7">F-ATPase subunit delta</shortName>
    </alternativeName>
</protein>
<dbReference type="GO" id="GO:0005886">
    <property type="term" value="C:plasma membrane"/>
    <property type="evidence" value="ECO:0007669"/>
    <property type="project" value="UniProtKB-SubCell"/>
</dbReference>
<evidence type="ECO:0000256" key="3">
    <source>
        <dbReference type="ARBA" id="ARBA00022781"/>
    </source>
</evidence>
<dbReference type="HAMAP" id="MF_01416">
    <property type="entry name" value="ATP_synth_delta_bact"/>
    <property type="match status" value="1"/>
</dbReference>
<dbReference type="Proteomes" id="UP000192907">
    <property type="component" value="Unassembled WGS sequence"/>
</dbReference>
<comment type="similarity">
    <text evidence="7">Belongs to the ATPase delta chain family.</text>
</comment>
<evidence type="ECO:0000313" key="8">
    <source>
        <dbReference type="EMBL" id="SME91141.1"/>
    </source>
</evidence>
<keyword evidence="2 7" id="KW-0813">Transport</keyword>
<dbReference type="InterPro" id="IPR000711">
    <property type="entry name" value="ATPase_OSCP/dsu"/>
</dbReference>
<evidence type="ECO:0000256" key="5">
    <source>
        <dbReference type="ARBA" id="ARBA00023136"/>
    </source>
</evidence>
<gene>
    <name evidence="7" type="primary">atpH</name>
    <name evidence="8" type="ORF">SAMN06296036_101428</name>
</gene>
<dbReference type="AlphaFoldDB" id="A0A1Y6B582"/>
<comment type="subcellular location">
    <subcellularLocation>
        <location evidence="7">Cell membrane</location>
        <topology evidence="7">Peripheral membrane protein</topology>
    </subcellularLocation>
    <subcellularLocation>
        <location evidence="1">Membrane</location>
    </subcellularLocation>
</comment>
<evidence type="ECO:0000313" key="9">
    <source>
        <dbReference type="Proteomes" id="UP000192907"/>
    </source>
</evidence>
<keyword evidence="7" id="KW-0139">CF(1)</keyword>
<keyword evidence="9" id="KW-1185">Reference proteome</keyword>
<evidence type="ECO:0000256" key="4">
    <source>
        <dbReference type="ARBA" id="ARBA00023065"/>
    </source>
</evidence>
<comment type="function">
    <text evidence="7">F(1)F(0) ATP synthase produces ATP from ADP in the presence of a proton or sodium gradient. F-type ATPases consist of two structural domains, F(1) containing the extramembraneous catalytic core and F(0) containing the membrane proton channel, linked together by a central stalk and a peripheral stalk. During catalysis, ATP synthesis in the catalytic domain of F(1) is coupled via a rotary mechanism of the central stalk subunits to proton translocation.</text>
</comment>
<dbReference type="PROSITE" id="PS00389">
    <property type="entry name" value="ATPASE_DELTA"/>
    <property type="match status" value="1"/>
</dbReference>
<dbReference type="PRINTS" id="PR00125">
    <property type="entry name" value="ATPASEDELTA"/>
</dbReference>
<name>A0A1Y6B582_9BACT</name>
<dbReference type="OrthoDB" id="9802471at2"/>
<dbReference type="PANTHER" id="PTHR11910">
    <property type="entry name" value="ATP SYNTHASE DELTA CHAIN"/>
    <property type="match status" value="1"/>
</dbReference>
<keyword evidence="6 7" id="KW-0066">ATP synthesis</keyword>
<dbReference type="Gene3D" id="1.10.520.20">
    <property type="entry name" value="N-terminal domain of the delta subunit of the F1F0-ATP synthase"/>
    <property type="match status" value="1"/>
</dbReference>
<keyword evidence="7" id="KW-1003">Cell membrane</keyword>
<evidence type="ECO:0000256" key="2">
    <source>
        <dbReference type="ARBA" id="ARBA00022448"/>
    </source>
</evidence>
<keyword evidence="5 7" id="KW-0472">Membrane</keyword>
<dbReference type="NCBIfam" id="TIGR01145">
    <property type="entry name" value="ATP_synt_delta"/>
    <property type="match status" value="1"/>
</dbReference>
<dbReference type="Pfam" id="PF00213">
    <property type="entry name" value="OSCP"/>
    <property type="match status" value="1"/>
</dbReference>
<evidence type="ECO:0000256" key="6">
    <source>
        <dbReference type="ARBA" id="ARBA00023310"/>
    </source>
</evidence>
<keyword evidence="4 7" id="KW-0406">Ion transport</keyword>
<dbReference type="InterPro" id="IPR026015">
    <property type="entry name" value="ATP_synth_OSCP/delta_N_sf"/>
</dbReference>
<organism evidence="8 9">
    <name type="scientific">Pseudobacteriovorax antillogorgiicola</name>
    <dbReference type="NCBI Taxonomy" id="1513793"/>
    <lineage>
        <taxon>Bacteria</taxon>
        <taxon>Pseudomonadati</taxon>
        <taxon>Bdellovibrionota</taxon>
        <taxon>Oligoflexia</taxon>
        <taxon>Oligoflexales</taxon>
        <taxon>Pseudobacteriovoracaceae</taxon>
        <taxon>Pseudobacteriovorax</taxon>
    </lineage>
</organism>
<comment type="function">
    <text evidence="7">This protein is part of the stalk that links CF(0) to CF(1). It either transmits conformational changes from CF(0) to CF(1) or is implicated in proton conduction.</text>
</comment>
<sequence length="179" mass="19969">MSAERVAKRYAKALFDLCEGDLAKAKIYREAFGAISEIFEHEDIRKVLASPVVNSELKRKVLKDVAEQIEADRLLSLFLDSIAEANRVGVIPEISKSLHKMILKQEGIVEAEVLTVFELDDESLSSVKTSLEDLTKTKVQLFNKVDKSILGGFVVRIENSVLDMSLKTKLDAMTQSAVR</sequence>
<evidence type="ECO:0000256" key="1">
    <source>
        <dbReference type="ARBA" id="ARBA00004370"/>
    </source>
</evidence>
<dbReference type="GO" id="GO:0046933">
    <property type="term" value="F:proton-transporting ATP synthase activity, rotational mechanism"/>
    <property type="evidence" value="ECO:0007669"/>
    <property type="project" value="UniProtKB-UniRule"/>
</dbReference>